<keyword evidence="3" id="KW-1185">Reference proteome</keyword>
<sequence>MQLTQLLLATGLFASSVFAAPLASDQWTIKDMKRVCNAADTSCTWTFGINNGATVTPAKYVVEGDAASRKNGGPSNFGSYTVTSGWSGQFGPNNGFTTLSVVNNDARKIIWPAYTDAQLKGGNVVKPDQSYSAVPLP</sequence>
<evidence type="ECO:0000256" key="1">
    <source>
        <dbReference type="SAM" id="SignalP"/>
    </source>
</evidence>
<dbReference type="GeneID" id="81406812"/>
<evidence type="ECO:0000313" key="2">
    <source>
        <dbReference type="EMBL" id="KAJ5130859.1"/>
    </source>
</evidence>
<dbReference type="RefSeq" id="XP_056521238.1">
    <property type="nucleotide sequence ID" value="XM_056667642.1"/>
</dbReference>
<evidence type="ECO:0000313" key="3">
    <source>
        <dbReference type="Proteomes" id="UP001149079"/>
    </source>
</evidence>
<dbReference type="Proteomes" id="UP001149079">
    <property type="component" value="Unassembled WGS sequence"/>
</dbReference>
<reference evidence="2" key="1">
    <citation type="submission" date="2022-11" db="EMBL/GenBank/DDBJ databases">
        <authorList>
            <person name="Petersen C."/>
        </authorList>
    </citation>
    <scope>NUCLEOTIDE SEQUENCE</scope>
    <source>
        <strain evidence="2">IBT 22155</strain>
    </source>
</reference>
<name>A0A9W9GVJ4_9EURO</name>
<gene>
    <name evidence="2" type="ORF">N7515_006898</name>
</gene>
<reference evidence="2" key="2">
    <citation type="journal article" date="2023" name="IMA Fungus">
        <title>Comparative genomic study of the Penicillium genus elucidates a diverse pangenome and 15 lateral gene transfer events.</title>
        <authorList>
            <person name="Petersen C."/>
            <person name="Sorensen T."/>
            <person name="Nielsen M.R."/>
            <person name="Sondergaard T.E."/>
            <person name="Sorensen J.L."/>
            <person name="Fitzpatrick D.A."/>
            <person name="Frisvad J.C."/>
            <person name="Nielsen K.L."/>
        </authorList>
    </citation>
    <scope>NUCLEOTIDE SEQUENCE</scope>
    <source>
        <strain evidence="2">IBT 22155</strain>
    </source>
</reference>
<protein>
    <recommendedName>
        <fullName evidence="4">Small secreted protein</fullName>
    </recommendedName>
</protein>
<dbReference type="AlphaFoldDB" id="A0A9W9GVJ4"/>
<organism evidence="2 3">
    <name type="scientific">Penicillium bovifimosum</name>
    <dbReference type="NCBI Taxonomy" id="126998"/>
    <lineage>
        <taxon>Eukaryota</taxon>
        <taxon>Fungi</taxon>
        <taxon>Dikarya</taxon>
        <taxon>Ascomycota</taxon>
        <taxon>Pezizomycotina</taxon>
        <taxon>Eurotiomycetes</taxon>
        <taxon>Eurotiomycetidae</taxon>
        <taxon>Eurotiales</taxon>
        <taxon>Aspergillaceae</taxon>
        <taxon>Penicillium</taxon>
    </lineage>
</organism>
<comment type="caution">
    <text evidence="2">The sequence shown here is derived from an EMBL/GenBank/DDBJ whole genome shotgun (WGS) entry which is preliminary data.</text>
</comment>
<feature type="signal peptide" evidence="1">
    <location>
        <begin position="1"/>
        <end position="19"/>
    </location>
</feature>
<feature type="chain" id="PRO_5040765674" description="Small secreted protein" evidence="1">
    <location>
        <begin position="20"/>
        <end position="137"/>
    </location>
</feature>
<evidence type="ECO:0008006" key="4">
    <source>
        <dbReference type="Google" id="ProtNLM"/>
    </source>
</evidence>
<accession>A0A9W9GVJ4</accession>
<proteinExistence type="predicted"/>
<keyword evidence="1" id="KW-0732">Signal</keyword>
<dbReference type="OrthoDB" id="5352317at2759"/>
<dbReference type="EMBL" id="JAPQKL010000005">
    <property type="protein sequence ID" value="KAJ5130859.1"/>
    <property type="molecule type" value="Genomic_DNA"/>
</dbReference>